<dbReference type="InterPro" id="IPR050109">
    <property type="entry name" value="HTH-type_TetR-like_transc_reg"/>
</dbReference>
<comment type="caution">
    <text evidence="4">The sequence shown here is derived from an EMBL/GenBank/DDBJ whole genome shotgun (WGS) entry which is preliminary data.</text>
</comment>
<name>A0ABX3BZ66_9MYCO</name>
<feature type="domain" description="HTH tetR-type" evidence="3">
    <location>
        <begin position="1"/>
        <end position="48"/>
    </location>
</feature>
<sequence>MVGSEGYDGLSVARLCRVAGLNDRYFYEHFADRQAAFAALVKRLAAETLAAMIEAVAAAGDDPRQVVRSGLGACINLLTEDPRKARVVFVESPAHNSTAHRSQIREMFITLMRAQAKVQLGGVIPDELEFRLKFAGIHLFGALMECTTSWLAGDMPISRNELIDHCTGLLIAVANYTLGPGYNA</sequence>
<evidence type="ECO:0000313" key="4">
    <source>
        <dbReference type="EMBL" id="OHU09028.1"/>
    </source>
</evidence>
<dbReference type="SUPFAM" id="SSF46689">
    <property type="entry name" value="Homeodomain-like"/>
    <property type="match status" value="1"/>
</dbReference>
<organism evidence="4 5">
    <name type="scientific">Mycobacteroides saopaulense</name>
    <dbReference type="NCBI Taxonomy" id="1578165"/>
    <lineage>
        <taxon>Bacteria</taxon>
        <taxon>Bacillati</taxon>
        <taxon>Actinomycetota</taxon>
        <taxon>Actinomycetes</taxon>
        <taxon>Mycobacteriales</taxon>
        <taxon>Mycobacteriaceae</taxon>
        <taxon>Mycobacteroides</taxon>
    </lineage>
</organism>
<keyword evidence="1 2" id="KW-0238">DNA-binding</keyword>
<accession>A0ABX3BZ66</accession>
<dbReference type="SUPFAM" id="SSF48498">
    <property type="entry name" value="Tetracyclin repressor-like, C-terminal domain"/>
    <property type="match status" value="1"/>
</dbReference>
<evidence type="ECO:0000259" key="3">
    <source>
        <dbReference type="PROSITE" id="PS50977"/>
    </source>
</evidence>
<dbReference type="PANTHER" id="PTHR30055:SF209">
    <property type="entry name" value="POSSIBLE TRANSCRIPTIONAL REGULATORY PROTEIN (PROBABLY TETR-FAMILY)"/>
    <property type="match status" value="1"/>
</dbReference>
<protein>
    <recommendedName>
        <fullName evidence="3">HTH tetR-type domain-containing protein</fullName>
    </recommendedName>
</protein>
<evidence type="ECO:0000256" key="1">
    <source>
        <dbReference type="ARBA" id="ARBA00023125"/>
    </source>
</evidence>
<dbReference type="Gene3D" id="1.10.357.10">
    <property type="entry name" value="Tetracycline Repressor, domain 2"/>
    <property type="match status" value="1"/>
</dbReference>
<dbReference type="InterPro" id="IPR001647">
    <property type="entry name" value="HTH_TetR"/>
</dbReference>
<keyword evidence="5" id="KW-1185">Reference proteome</keyword>
<dbReference type="EMBL" id="MLIH01000025">
    <property type="protein sequence ID" value="OHU09028.1"/>
    <property type="molecule type" value="Genomic_DNA"/>
</dbReference>
<reference evidence="4 5" key="1">
    <citation type="submission" date="2016-10" db="EMBL/GenBank/DDBJ databases">
        <title>Evaluation of Human, Animal and Environmental Mycobacterium chelonae Isolates by Core Genome Phylogenomic Analysis, Targeted Gene Comparison, and Anti-microbial Susceptibility Patterns: A Tale of Mistaken Identities.</title>
        <authorList>
            <person name="Fogelson S.B."/>
            <person name="Camus A.C."/>
            <person name="Lorenz W."/>
            <person name="Vasireddy R."/>
            <person name="Vasireddy S."/>
            <person name="Smith T."/>
            <person name="Brown-Elliott B.A."/>
            <person name="Wallace R.J.Jr."/>
            <person name="Hasan N.A."/>
            <person name="Reischl U."/>
            <person name="Sanchez S."/>
        </authorList>
    </citation>
    <scope>NUCLEOTIDE SEQUENCE [LARGE SCALE GENOMIC DNA]</scope>
    <source>
        <strain evidence="4 5">8528</strain>
    </source>
</reference>
<proteinExistence type="predicted"/>
<dbReference type="InterPro" id="IPR009057">
    <property type="entry name" value="Homeodomain-like_sf"/>
</dbReference>
<dbReference type="PANTHER" id="PTHR30055">
    <property type="entry name" value="HTH-TYPE TRANSCRIPTIONAL REGULATOR RUTR"/>
    <property type="match status" value="1"/>
</dbReference>
<evidence type="ECO:0000256" key="2">
    <source>
        <dbReference type="PROSITE-ProRule" id="PRU00335"/>
    </source>
</evidence>
<evidence type="ECO:0000313" key="5">
    <source>
        <dbReference type="Proteomes" id="UP000179621"/>
    </source>
</evidence>
<dbReference type="PROSITE" id="PS50977">
    <property type="entry name" value="HTH_TETR_2"/>
    <property type="match status" value="1"/>
</dbReference>
<dbReference type="InterPro" id="IPR036271">
    <property type="entry name" value="Tet_transcr_reg_TetR-rel_C_sf"/>
</dbReference>
<gene>
    <name evidence="4" type="ORF">BKG73_13310</name>
</gene>
<dbReference type="Proteomes" id="UP000179621">
    <property type="component" value="Unassembled WGS sequence"/>
</dbReference>
<feature type="DNA-binding region" description="H-T-H motif" evidence="2">
    <location>
        <begin position="11"/>
        <end position="30"/>
    </location>
</feature>